<organism evidence="1 2">
    <name type="scientific">Endozoicomonas numazuensis</name>
    <dbReference type="NCBI Taxonomy" id="1137799"/>
    <lineage>
        <taxon>Bacteria</taxon>
        <taxon>Pseudomonadati</taxon>
        <taxon>Pseudomonadota</taxon>
        <taxon>Gammaproteobacteria</taxon>
        <taxon>Oceanospirillales</taxon>
        <taxon>Endozoicomonadaceae</taxon>
        <taxon>Endozoicomonas</taxon>
    </lineage>
</organism>
<proteinExistence type="predicted"/>
<dbReference type="Proteomes" id="UP000028073">
    <property type="component" value="Unassembled WGS sequence"/>
</dbReference>
<accession>A0A081NL32</accession>
<keyword evidence="2" id="KW-1185">Reference proteome</keyword>
<sequence length="225" mass="25427">MFQDSLHTLCCQLSQQYSRELTEDEIIRSIHIYKFPTILGSIWSFTGHFYKWPQTLLTRDDLPESTRTSLEENLQDELGRCGTAPHTQMFMDMAKSMGVTLDGSQPPGPLMAQTLKNAKELPVNRAIGAFFANESQSKWGGFINVFSNQPGINMEFFNIHARETQHTQSLLNGVIEDDITDLLSGVIAFSKSRATFMNSIRSLITKPVAPLKESNIPLYTEQLNY</sequence>
<name>A0A081NL32_9GAMM</name>
<dbReference type="AlphaFoldDB" id="A0A081NL32"/>
<protein>
    <submittedName>
        <fullName evidence="1">Uncharacterized protein</fullName>
    </submittedName>
</protein>
<evidence type="ECO:0000313" key="2">
    <source>
        <dbReference type="Proteomes" id="UP000028073"/>
    </source>
</evidence>
<dbReference type="EMBL" id="JOKH01000001">
    <property type="protein sequence ID" value="KEQ19155.1"/>
    <property type="molecule type" value="Genomic_DNA"/>
</dbReference>
<dbReference type="Gene3D" id="1.20.910.10">
    <property type="entry name" value="Heme oxygenase-like"/>
    <property type="match status" value="1"/>
</dbReference>
<dbReference type="InterPro" id="IPR016084">
    <property type="entry name" value="Haem_Oase-like_multi-hlx"/>
</dbReference>
<gene>
    <name evidence="1" type="ORF">GZ78_03920</name>
</gene>
<reference evidence="1 2" key="1">
    <citation type="submission" date="2014-06" db="EMBL/GenBank/DDBJ databases">
        <title>Whole Genome Sequences of Three Symbiotic Endozoicomonas Bacteria.</title>
        <authorList>
            <person name="Neave M.J."/>
            <person name="Apprill A."/>
            <person name="Voolstra C.R."/>
        </authorList>
    </citation>
    <scope>NUCLEOTIDE SEQUENCE [LARGE SCALE GENOMIC DNA]</scope>
    <source>
        <strain evidence="1 2">DSM 25634</strain>
    </source>
</reference>
<dbReference type="Pfam" id="PF14518">
    <property type="entry name" value="Haem_oxygenas_2"/>
    <property type="match status" value="1"/>
</dbReference>
<dbReference type="OrthoDB" id="6193755at2"/>
<comment type="caution">
    <text evidence="1">The sequence shown here is derived from an EMBL/GenBank/DDBJ whole genome shotgun (WGS) entry which is preliminary data.</text>
</comment>
<dbReference type="RefSeq" id="WP_034832820.1">
    <property type="nucleotide sequence ID" value="NZ_JOKH01000001.1"/>
</dbReference>
<dbReference type="SUPFAM" id="SSF48613">
    <property type="entry name" value="Heme oxygenase-like"/>
    <property type="match status" value="1"/>
</dbReference>
<evidence type="ECO:0000313" key="1">
    <source>
        <dbReference type="EMBL" id="KEQ19155.1"/>
    </source>
</evidence>